<keyword evidence="7 14" id="KW-0418">Kinase</keyword>
<dbReference type="Gene3D" id="3.30.565.10">
    <property type="entry name" value="Histidine kinase-like ATPase, C-terminal domain"/>
    <property type="match status" value="1"/>
</dbReference>
<evidence type="ECO:0000313" key="15">
    <source>
        <dbReference type="Proteomes" id="UP001177160"/>
    </source>
</evidence>
<keyword evidence="8 11" id="KW-1133">Transmembrane helix</keyword>
<dbReference type="SMART" id="SM00387">
    <property type="entry name" value="HATPase_c"/>
    <property type="match status" value="1"/>
</dbReference>
<keyword evidence="4" id="KW-0597">Phosphoprotein</keyword>
<evidence type="ECO:0000256" key="8">
    <source>
        <dbReference type="ARBA" id="ARBA00022989"/>
    </source>
</evidence>
<proteinExistence type="predicted"/>
<evidence type="ECO:0000256" key="1">
    <source>
        <dbReference type="ARBA" id="ARBA00000085"/>
    </source>
</evidence>
<protein>
    <recommendedName>
        <fullName evidence="3">histidine kinase</fullName>
        <ecNumber evidence="3">2.7.13.3</ecNumber>
    </recommendedName>
</protein>
<evidence type="ECO:0000256" key="9">
    <source>
        <dbReference type="ARBA" id="ARBA00023012"/>
    </source>
</evidence>
<keyword evidence="5" id="KW-0808">Transferase</keyword>
<evidence type="ECO:0000259" key="12">
    <source>
        <dbReference type="PROSITE" id="PS50109"/>
    </source>
</evidence>
<dbReference type="InterPro" id="IPR036097">
    <property type="entry name" value="HisK_dim/P_sf"/>
</dbReference>
<sequence length="448" mass="51335">MKIKTKILVWYGLSFFILIAVYMLITLFTASTFIQRNATTTIKHETEEIAQELTIEDDGRVYYKDDDEDETFRYLYDNIIYVIYKDDVVFSGEIPGSIQNDLALQAYEVQTYESNQSTWLIYDVPVDQTYTLRAFYSTSESSNIFNQVLLWMLIFSPIFVLVSLSGGYVIIKQAFKPIHTMTKTALEITHEQHYDTRIAIQDNKDEVTLLASTINQMLDSIEKAIEREQSFTTNVSHELRTPLSVLRAQIEYLKSKNNDHALYKDFDDILKQLSVLENLVSQLLEWVRTKHIQVVSFEDMDAVLVLQTLIESFEPQASQKHIQIDYVHDLDSLTIQTEVASFVRIFTNLISNAIKYTEPNGHIVLTMKQVKQSLIVEVKDNGIGMSQASIDKAFDPFFRADPSREQQDSLGIGLSITKNLVERLNGTIIIKSQLKQGTTVTVTLPISQ</sequence>
<feature type="transmembrane region" description="Helical" evidence="11">
    <location>
        <begin position="148"/>
        <end position="171"/>
    </location>
</feature>
<evidence type="ECO:0000256" key="6">
    <source>
        <dbReference type="ARBA" id="ARBA00022692"/>
    </source>
</evidence>
<feature type="domain" description="Histidine kinase" evidence="12">
    <location>
        <begin position="234"/>
        <end position="448"/>
    </location>
</feature>
<feature type="transmembrane region" description="Helical" evidence="11">
    <location>
        <begin position="7"/>
        <end position="28"/>
    </location>
</feature>
<dbReference type="Gene3D" id="6.10.340.10">
    <property type="match status" value="1"/>
</dbReference>
<dbReference type="SUPFAM" id="SSF47384">
    <property type="entry name" value="Homodimeric domain of signal transducing histidine kinase"/>
    <property type="match status" value="1"/>
</dbReference>
<dbReference type="PROSITE" id="PS50109">
    <property type="entry name" value="HIS_KIN"/>
    <property type="match status" value="1"/>
</dbReference>
<dbReference type="Pfam" id="PF00672">
    <property type="entry name" value="HAMP"/>
    <property type="match status" value="1"/>
</dbReference>
<dbReference type="SMART" id="SM00304">
    <property type="entry name" value="HAMP"/>
    <property type="match status" value="1"/>
</dbReference>
<dbReference type="Pfam" id="PF02518">
    <property type="entry name" value="HATPase_c"/>
    <property type="match status" value="1"/>
</dbReference>
<dbReference type="InterPro" id="IPR050428">
    <property type="entry name" value="TCS_sensor_his_kinase"/>
</dbReference>
<dbReference type="PANTHER" id="PTHR45436:SF5">
    <property type="entry name" value="SENSOR HISTIDINE KINASE TRCS"/>
    <property type="match status" value="1"/>
</dbReference>
<organism evidence="14 15">
    <name type="scientific">Paracholeplasma manati</name>
    <dbReference type="NCBI Taxonomy" id="591373"/>
    <lineage>
        <taxon>Bacteria</taxon>
        <taxon>Bacillati</taxon>
        <taxon>Mycoplasmatota</taxon>
        <taxon>Mollicutes</taxon>
        <taxon>Acholeplasmatales</taxon>
        <taxon>Acholeplasmataceae</taxon>
        <taxon>Paracholeplasma</taxon>
    </lineage>
</organism>
<dbReference type="PROSITE" id="PS50885">
    <property type="entry name" value="HAMP"/>
    <property type="match status" value="1"/>
</dbReference>
<keyword evidence="9" id="KW-0902">Two-component regulatory system</keyword>
<keyword evidence="15" id="KW-1185">Reference proteome</keyword>
<dbReference type="PANTHER" id="PTHR45436">
    <property type="entry name" value="SENSOR HISTIDINE KINASE YKOH"/>
    <property type="match status" value="1"/>
</dbReference>
<evidence type="ECO:0000256" key="5">
    <source>
        <dbReference type="ARBA" id="ARBA00022679"/>
    </source>
</evidence>
<dbReference type="SUPFAM" id="SSF55874">
    <property type="entry name" value="ATPase domain of HSP90 chaperone/DNA topoisomerase II/histidine kinase"/>
    <property type="match status" value="1"/>
</dbReference>
<keyword evidence="10 11" id="KW-0472">Membrane</keyword>
<dbReference type="InterPro" id="IPR036890">
    <property type="entry name" value="HATPase_C_sf"/>
</dbReference>
<dbReference type="Pfam" id="PF00512">
    <property type="entry name" value="HisKA"/>
    <property type="match status" value="1"/>
</dbReference>
<evidence type="ECO:0000256" key="3">
    <source>
        <dbReference type="ARBA" id="ARBA00012438"/>
    </source>
</evidence>
<gene>
    <name evidence="14" type="ORF">N7548_07855</name>
</gene>
<dbReference type="CDD" id="cd00082">
    <property type="entry name" value="HisKA"/>
    <property type="match status" value="1"/>
</dbReference>
<dbReference type="SMART" id="SM00388">
    <property type="entry name" value="HisKA"/>
    <property type="match status" value="1"/>
</dbReference>
<comment type="caution">
    <text evidence="14">The sequence shown here is derived from an EMBL/GenBank/DDBJ whole genome shotgun (WGS) entry which is preliminary data.</text>
</comment>
<feature type="domain" description="HAMP" evidence="13">
    <location>
        <begin position="172"/>
        <end position="226"/>
    </location>
</feature>
<dbReference type="Proteomes" id="UP001177160">
    <property type="component" value="Unassembled WGS sequence"/>
</dbReference>
<reference evidence="14" key="1">
    <citation type="submission" date="2022-09" db="EMBL/GenBank/DDBJ databases">
        <title>Novel Mycoplasma species identified in domestic and wild animals.</title>
        <authorList>
            <person name="Volokhov D.V."/>
            <person name="Furtak V.A."/>
            <person name="Zagorodnyaya T.A."/>
        </authorList>
    </citation>
    <scope>NUCLEOTIDE SEQUENCE</scope>
    <source>
        <strain evidence="14">Oakley</strain>
    </source>
</reference>
<dbReference type="InterPro" id="IPR003594">
    <property type="entry name" value="HATPase_dom"/>
</dbReference>
<comment type="subcellular location">
    <subcellularLocation>
        <location evidence="2">Membrane</location>
    </subcellularLocation>
</comment>
<evidence type="ECO:0000256" key="4">
    <source>
        <dbReference type="ARBA" id="ARBA00022553"/>
    </source>
</evidence>
<dbReference type="InterPro" id="IPR003660">
    <property type="entry name" value="HAMP_dom"/>
</dbReference>
<dbReference type="Gene3D" id="1.10.287.130">
    <property type="match status" value="1"/>
</dbReference>
<comment type="catalytic activity">
    <reaction evidence="1">
        <text>ATP + protein L-histidine = ADP + protein N-phospho-L-histidine.</text>
        <dbReference type="EC" id="2.7.13.3"/>
    </reaction>
</comment>
<dbReference type="CDD" id="cd06225">
    <property type="entry name" value="HAMP"/>
    <property type="match status" value="1"/>
</dbReference>
<evidence type="ECO:0000313" key="14">
    <source>
        <dbReference type="EMBL" id="MCV2232731.1"/>
    </source>
</evidence>
<evidence type="ECO:0000256" key="10">
    <source>
        <dbReference type="ARBA" id="ARBA00023136"/>
    </source>
</evidence>
<dbReference type="PRINTS" id="PR00344">
    <property type="entry name" value="BCTRLSENSOR"/>
</dbReference>
<dbReference type="InterPro" id="IPR004358">
    <property type="entry name" value="Sig_transdc_His_kin-like_C"/>
</dbReference>
<evidence type="ECO:0000259" key="13">
    <source>
        <dbReference type="PROSITE" id="PS50885"/>
    </source>
</evidence>
<dbReference type="InterPro" id="IPR003661">
    <property type="entry name" value="HisK_dim/P_dom"/>
</dbReference>
<dbReference type="RefSeq" id="WP_263608920.1">
    <property type="nucleotide sequence ID" value="NZ_JAOVQM010000008.1"/>
</dbReference>
<evidence type="ECO:0000256" key="11">
    <source>
        <dbReference type="SAM" id="Phobius"/>
    </source>
</evidence>
<dbReference type="EC" id="2.7.13.3" evidence="3"/>
<dbReference type="EMBL" id="JAOVQM010000008">
    <property type="protein sequence ID" value="MCV2232731.1"/>
    <property type="molecule type" value="Genomic_DNA"/>
</dbReference>
<accession>A0ABT2Y7M0</accession>
<dbReference type="SUPFAM" id="SSF158472">
    <property type="entry name" value="HAMP domain-like"/>
    <property type="match status" value="1"/>
</dbReference>
<dbReference type="CDD" id="cd00075">
    <property type="entry name" value="HATPase"/>
    <property type="match status" value="1"/>
</dbReference>
<dbReference type="GO" id="GO:0016301">
    <property type="term" value="F:kinase activity"/>
    <property type="evidence" value="ECO:0007669"/>
    <property type="project" value="UniProtKB-KW"/>
</dbReference>
<dbReference type="InterPro" id="IPR005467">
    <property type="entry name" value="His_kinase_dom"/>
</dbReference>
<name>A0ABT2Y7M0_9MOLU</name>
<evidence type="ECO:0000256" key="2">
    <source>
        <dbReference type="ARBA" id="ARBA00004370"/>
    </source>
</evidence>
<evidence type="ECO:0000256" key="7">
    <source>
        <dbReference type="ARBA" id="ARBA00022777"/>
    </source>
</evidence>
<keyword evidence="6 11" id="KW-0812">Transmembrane</keyword>